<evidence type="ECO:0000256" key="2">
    <source>
        <dbReference type="ARBA" id="ARBA00022679"/>
    </source>
</evidence>
<evidence type="ECO:0000313" key="5">
    <source>
        <dbReference type="EMBL" id="EED89999.1"/>
    </source>
</evidence>
<dbReference type="PROSITE" id="PS51687">
    <property type="entry name" value="SAM_MT_RNA_M5U"/>
    <property type="match status" value="1"/>
</dbReference>
<organism evidence="5 6">
    <name type="scientific">Thalassiosira pseudonana</name>
    <name type="common">Marine diatom</name>
    <name type="synonym">Cyclotella nana</name>
    <dbReference type="NCBI Taxonomy" id="35128"/>
    <lineage>
        <taxon>Eukaryota</taxon>
        <taxon>Sar</taxon>
        <taxon>Stramenopiles</taxon>
        <taxon>Ochrophyta</taxon>
        <taxon>Bacillariophyta</taxon>
        <taxon>Coscinodiscophyceae</taxon>
        <taxon>Thalassiosirophycidae</taxon>
        <taxon>Thalassiosirales</taxon>
        <taxon>Thalassiosiraceae</taxon>
        <taxon>Thalassiosira</taxon>
    </lineage>
</organism>
<comment type="caution">
    <text evidence="4">Lacks conserved residue(s) required for the propagation of feature annotation.</text>
</comment>
<dbReference type="GO" id="GO:0008173">
    <property type="term" value="F:RNA methyltransferase activity"/>
    <property type="evidence" value="ECO:0007669"/>
    <property type="project" value="InterPro"/>
</dbReference>
<gene>
    <name evidence="5" type="ORF">THAPSDRAFT_263640</name>
</gene>
<feature type="active site" description="Nucleophile" evidence="4">
    <location>
        <position position="112"/>
    </location>
</feature>
<proteinExistence type="inferred from homology"/>
<evidence type="ECO:0000256" key="3">
    <source>
        <dbReference type="ARBA" id="ARBA00022691"/>
    </source>
</evidence>
<protein>
    <submittedName>
        <fullName evidence="5">RNA methyltransferase</fullName>
        <ecNumber evidence="5">2.1.1.-</ecNumber>
    </submittedName>
</protein>
<dbReference type="GO" id="GO:0006396">
    <property type="term" value="P:RNA processing"/>
    <property type="evidence" value="ECO:0007669"/>
    <property type="project" value="InterPro"/>
</dbReference>
<evidence type="ECO:0000256" key="4">
    <source>
        <dbReference type="PROSITE-ProRule" id="PRU01024"/>
    </source>
</evidence>
<dbReference type="OMA" id="FRANAQC"/>
<feature type="non-terminal residue" evidence="5">
    <location>
        <position position="1"/>
    </location>
</feature>
<dbReference type="STRING" id="35128.B8C971"/>
<reference evidence="5 6" key="2">
    <citation type="journal article" date="2008" name="Nature">
        <title>The Phaeodactylum genome reveals the evolutionary history of diatom genomes.</title>
        <authorList>
            <person name="Bowler C."/>
            <person name="Allen A.E."/>
            <person name="Badger J.H."/>
            <person name="Grimwood J."/>
            <person name="Jabbari K."/>
            <person name="Kuo A."/>
            <person name="Maheswari U."/>
            <person name="Martens C."/>
            <person name="Maumus F."/>
            <person name="Otillar R.P."/>
            <person name="Rayko E."/>
            <person name="Salamov A."/>
            <person name="Vandepoele K."/>
            <person name="Beszteri B."/>
            <person name="Gruber A."/>
            <person name="Heijde M."/>
            <person name="Katinka M."/>
            <person name="Mock T."/>
            <person name="Valentin K."/>
            <person name="Verret F."/>
            <person name="Berges J.A."/>
            <person name="Brownlee C."/>
            <person name="Cadoret J.P."/>
            <person name="Chiovitti A."/>
            <person name="Choi C.J."/>
            <person name="Coesel S."/>
            <person name="De Martino A."/>
            <person name="Detter J.C."/>
            <person name="Durkin C."/>
            <person name="Falciatore A."/>
            <person name="Fournet J."/>
            <person name="Haruta M."/>
            <person name="Huysman M.J."/>
            <person name="Jenkins B.D."/>
            <person name="Jiroutova K."/>
            <person name="Jorgensen R.E."/>
            <person name="Joubert Y."/>
            <person name="Kaplan A."/>
            <person name="Kroger N."/>
            <person name="Kroth P.G."/>
            <person name="La Roche J."/>
            <person name="Lindquist E."/>
            <person name="Lommer M."/>
            <person name="Martin-Jezequel V."/>
            <person name="Lopez P.J."/>
            <person name="Lucas S."/>
            <person name="Mangogna M."/>
            <person name="McGinnis K."/>
            <person name="Medlin L.K."/>
            <person name="Montsant A."/>
            <person name="Oudot-Le Secq M.P."/>
            <person name="Napoli C."/>
            <person name="Obornik M."/>
            <person name="Parker M.S."/>
            <person name="Petit J.L."/>
            <person name="Porcel B.M."/>
            <person name="Poulsen N."/>
            <person name="Robison M."/>
            <person name="Rychlewski L."/>
            <person name="Rynearson T.A."/>
            <person name="Schmutz J."/>
            <person name="Shapiro H."/>
            <person name="Siaut M."/>
            <person name="Stanley M."/>
            <person name="Sussman M.R."/>
            <person name="Taylor A.R."/>
            <person name="Vardi A."/>
            <person name="von Dassow P."/>
            <person name="Vyverman W."/>
            <person name="Willis A."/>
            <person name="Wyrwicz L.S."/>
            <person name="Rokhsar D.S."/>
            <person name="Weissenbach J."/>
            <person name="Armbrust E.V."/>
            <person name="Green B.R."/>
            <person name="Van de Peer Y."/>
            <person name="Grigoriev I.V."/>
        </authorList>
    </citation>
    <scope>NUCLEOTIDE SEQUENCE [LARGE SCALE GENOMIC DNA]</scope>
    <source>
        <strain evidence="5 6">CCMP1335</strain>
    </source>
</reference>
<dbReference type="eggNOG" id="ENOG502S6QF">
    <property type="taxonomic scope" value="Eukaryota"/>
</dbReference>
<dbReference type="RefSeq" id="XP_002292803.1">
    <property type="nucleotide sequence ID" value="XM_002292767.1"/>
</dbReference>
<keyword evidence="3 4" id="KW-0949">S-adenosyl-L-methionine</keyword>
<dbReference type="PaxDb" id="35128-Thaps263640"/>
<dbReference type="KEGG" id="tps:THAPSDRAFT_263640"/>
<reference evidence="5 6" key="1">
    <citation type="journal article" date="2004" name="Science">
        <title>The genome of the diatom Thalassiosira pseudonana: ecology, evolution, and metabolism.</title>
        <authorList>
            <person name="Armbrust E.V."/>
            <person name="Berges J.A."/>
            <person name="Bowler C."/>
            <person name="Green B.R."/>
            <person name="Martinez D."/>
            <person name="Putnam N.H."/>
            <person name="Zhou S."/>
            <person name="Allen A.E."/>
            <person name="Apt K.E."/>
            <person name="Bechner M."/>
            <person name="Brzezinski M.A."/>
            <person name="Chaal B.K."/>
            <person name="Chiovitti A."/>
            <person name="Davis A.K."/>
            <person name="Demarest M.S."/>
            <person name="Detter J.C."/>
            <person name="Glavina T."/>
            <person name="Goodstein D."/>
            <person name="Hadi M.Z."/>
            <person name="Hellsten U."/>
            <person name="Hildebrand M."/>
            <person name="Jenkins B.D."/>
            <person name="Jurka J."/>
            <person name="Kapitonov V.V."/>
            <person name="Kroger N."/>
            <person name="Lau W.W."/>
            <person name="Lane T.W."/>
            <person name="Larimer F.W."/>
            <person name="Lippmeier J.C."/>
            <person name="Lucas S."/>
            <person name="Medina M."/>
            <person name="Montsant A."/>
            <person name="Obornik M."/>
            <person name="Parker M.S."/>
            <person name="Palenik B."/>
            <person name="Pazour G.J."/>
            <person name="Richardson P.M."/>
            <person name="Rynearson T.A."/>
            <person name="Saito M.A."/>
            <person name="Schwartz D.C."/>
            <person name="Thamatrakoln K."/>
            <person name="Valentin K."/>
            <person name="Vardi A."/>
            <person name="Wilkerson F.P."/>
            <person name="Rokhsar D.S."/>
        </authorList>
    </citation>
    <scope>NUCLEOTIDE SEQUENCE [LARGE SCALE GENOMIC DNA]</scope>
    <source>
        <strain evidence="5 6">CCMP1335</strain>
    </source>
</reference>
<dbReference type="InParanoid" id="B8C971"/>
<keyword evidence="1 4" id="KW-0489">Methyltransferase</keyword>
<comment type="similarity">
    <text evidence="4">Belongs to the class I-like SAM-binding methyltransferase superfamily. RNA M5U methyltransferase family.</text>
</comment>
<dbReference type="InterPro" id="IPR010280">
    <property type="entry name" value="U5_MeTrfase_fam"/>
</dbReference>
<dbReference type="Pfam" id="PF05958">
    <property type="entry name" value="tRNA_U5-meth_tr"/>
    <property type="match status" value="1"/>
</dbReference>
<dbReference type="SUPFAM" id="SSF53335">
    <property type="entry name" value="S-adenosyl-L-methionine-dependent methyltransferases"/>
    <property type="match status" value="1"/>
</dbReference>
<dbReference type="HOGENOM" id="CLU_1718106_0_0_1"/>
<evidence type="ECO:0000256" key="1">
    <source>
        <dbReference type="ARBA" id="ARBA00022603"/>
    </source>
</evidence>
<dbReference type="GeneID" id="7447041"/>
<dbReference type="AlphaFoldDB" id="B8C971"/>
<feature type="binding site" evidence="4">
    <location>
        <position position="6"/>
    </location>
    <ligand>
        <name>S-adenosyl-L-methionine</name>
        <dbReference type="ChEBI" id="CHEBI:59789"/>
    </ligand>
</feature>
<dbReference type="Proteomes" id="UP000001449">
    <property type="component" value="Chromosome 10"/>
</dbReference>
<dbReference type="EMBL" id="CM000646">
    <property type="protein sequence ID" value="EED89999.1"/>
    <property type="molecule type" value="Genomic_DNA"/>
</dbReference>
<dbReference type="EC" id="2.1.1.-" evidence="5"/>
<feature type="binding site" evidence="4">
    <location>
        <position position="29"/>
    </location>
    <ligand>
        <name>S-adenosyl-L-methionine</name>
        <dbReference type="ChEBI" id="CHEBI:59789"/>
    </ligand>
</feature>
<evidence type="ECO:0000313" key="6">
    <source>
        <dbReference type="Proteomes" id="UP000001449"/>
    </source>
</evidence>
<dbReference type="GO" id="GO:0032259">
    <property type="term" value="P:methylation"/>
    <property type="evidence" value="ECO:0007669"/>
    <property type="project" value="UniProtKB-KW"/>
</dbReference>
<keyword evidence="2 4" id="KW-0808">Transferase</keyword>
<feature type="non-terminal residue" evidence="5">
    <location>
        <position position="154"/>
    </location>
</feature>
<sequence length="154" mass="17153">RLLEMYCGCGAHTIPLAKSALLSEIVAVELDERLANACRRNCRLNGCDAAEWAKKTLKDQSKQRTNTKQPSFNHYNNFDILLVDPPREGLDKIVCDLAINKGTFQHVVYISCGRVALLRDLDILCKGGFNVVNLAVIDLFPGTDAVESLVHLRR</sequence>
<dbReference type="InterPro" id="IPR029063">
    <property type="entry name" value="SAM-dependent_MTases_sf"/>
</dbReference>
<dbReference type="PANTHER" id="PTHR11061:SF30">
    <property type="entry name" value="TRNA (URACIL(54)-C(5))-METHYLTRANSFERASE"/>
    <property type="match status" value="1"/>
</dbReference>
<dbReference type="PANTHER" id="PTHR11061">
    <property type="entry name" value="RNA M5U METHYLTRANSFERASE"/>
    <property type="match status" value="1"/>
</dbReference>
<name>B8C971_THAPS</name>
<accession>B8C971</accession>
<dbReference type="Gene3D" id="3.40.50.150">
    <property type="entry name" value="Vaccinia Virus protein VP39"/>
    <property type="match status" value="1"/>
</dbReference>
<keyword evidence="6" id="KW-1185">Reference proteome</keyword>
<feature type="binding site" evidence="4">
    <location>
        <position position="84"/>
    </location>
    <ligand>
        <name>S-adenosyl-L-methionine</name>
        <dbReference type="ChEBI" id="CHEBI:59789"/>
    </ligand>
</feature>